<sequence>MIRRVVFTGVLSLAILLALVPYLWPQPALRQALTELGSTLLAYATLVAFLAFLDAHLRRIRLQEEGWPYSLVTVLSALAVLILAAGEGWIRGSGLAGPWMMWIYQYGVLPLEASLGALLPFFMILALWRRLRARPSVEALLFTAGVLSVLILRSGGTPLPLLWGPLSHAVVDPLITGGVRGILLGVALGVVVMMLRIALGLDRPMGR</sequence>
<gene>
    <name evidence="2" type="ORF">SAMN02746019_00017360</name>
</gene>
<evidence type="ECO:0000256" key="1">
    <source>
        <dbReference type="SAM" id="Phobius"/>
    </source>
</evidence>
<feature type="transmembrane region" description="Helical" evidence="1">
    <location>
        <begin position="69"/>
        <end position="90"/>
    </location>
</feature>
<dbReference type="EMBL" id="FYEK01000072">
    <property type="protein sequence ID" value="SNB74081.1"/>
    <property type="molecule type" value="Genomic_DNA"/>
</dbReference>
<keyword evidence="1" id="KW-1133">Transmembrane helix</keyword>
<evidence type="ECO:0000313" key="2">
    <source>
        <dbReference type="EMBL" id="SNB74081.1"/>
    </source>
</evidence>
<dbReference type="AlphaFoldDB" id="A0A212RNG6"/>
<protein>
    <submittedName>
        <fullName evidence="2">Uncharacterized protein</fullName>
    </submittedName>
</protein>
<feature type="transmembrane region" description="Helical" evidence="1">
    <location>
        <begin position="102"/>
        <end position="128"/>
    </location>
</feature>
<evidence type="ECO:0000313" key="3">
    <source>
        <dbReference type="Proteomes" id="UP000197025"/>
    </source>
</evidence>
<organism evidence="2 3">
    <name type="scientific">Thermoflexus hugenholtzii JAD2</name>
    <dbReference type="NCBI Taxonomy" id="877466"/>
    <lineage>
        <taxon>Bacteria</taxon>
        <taxon>Bacillati</taxon>
        <taxon>Chloroflexota</taxon>
        <taxon>Thermoflexia</taxon>
        <taxon>Thermoflexales</taxon>
        <taxon>Thermoflexaceae</taxon>
        <taxon>Thermoflexus</taxon>
    </lineage>
</organism>
<dbReference type="InParanoid" id="A0A212RNG6"/>
<feature type="transmembrane region" description="Helical" evidence="1">
    <location>
        <begin position="182"/>
        <end position="201"/>
    </location>
</feature>
<name>A0A212RNG6_9CHLR</name>
<keyword evidence="3" id="KW-1185">Reference proteome</keyword>
<dbReference type="Proteomes" id="UP000197025">
    <property type="component" value="Unassembled WGS sequence"/>
</dbReference>
<keyword evidence="1" id="KW-0812">Transmembrane</keyword>
<feature type="transmembrane region" description="Helical" evidence="1">
    <location>
        <begin position="140"/>
        <end position="162"/>
    </location>
</feature>
<proteinExistence type="predicted"/>
<accession>A0A212RNG6</accession>
<feature type="transmembrane region" description="Helical" evidence="1">
    <location>
        <begin position="40"/>
        <end position="57"/>
    </location>
</feature>
<reference evidence="3" key="1">
    <citation type="submission" date="2017-06" db="EMBL/GenBank/DDBJ databases">
        <authorList>
            <person name="Varghese N."/>
            <person name="Submissions S."/>
        </authorList>
    </citation>
    <scope>NUCLEOTIDE SEQUENCE [LARGE SCALE GENOMIC DNA]</scope>
    <source>
        <strain evidence="3">JAD2</strain>
    </source>
</reference>
<keyword evidence="1" id="KW-0472">Membrane</keyword>
<dbReference type="RefSeq" id="WP_088572256.1">
    <property type="nucleotide sequence ID" value="NZ_FYEK01000072.1"/>
</dbReference>